<evidence type="ECO:0000313" key="2">
    <source>
        <dbReference type="Proteomes" id="UP000814140"/>
    </source>
</evidence>
<reference evidence="1" key="2">
    <citation type="journal article" date="2022" name="New Phytol.">
        <title>Evolutionary transition to the ectomycorrhizal habit in the genomes of a hyperdiverse lineage of mushroom-forming fungi.</title>
        <authorList>
            <person name="Looney B."/>
            <person name="Miyauchi S."/>
            <person name="Morin E."/>
            <person name="Drula E."/>
            <person name="Courty P.E."/>
            <person name="Kohler A."/>
            <person name="Kuo A."/>
            <person name="LaButti K."/>
            <person name="Pangilinan J."/>
            <person name="Lipzen A."/>
            <person name="Riley R."/>
            <person name="Andreopoulos W."/>
            <person name="He G."/>
            <person name="Johnson J."/>
            <person name="Nolan M."/>
            <person name="Tritt A."/>
            <person name="Barry K.W."/>
            <person name="Grigoriev I.V."/>
            <person name="Nagy L.G."/>
            <person name="Hibbett D."/>
            <person name="Henrissat B."/>
            <person name="Matheny P.B."/>
            <person name="Labbe J."/>
            <person name="Martin F.M."/>
        </authorList>
    </citation>
    <scope>NUCLEOTIDE SEQUENCE</scope>
    <source>
        <strain evidence="1">HHB10654</strain>
    </source>
</reference>
<reference evidence="1" key="1">
    <citation type="submission" date="2021-03" db="EMBL/GenBank/DDBJ databases">
        <authorList>
            <consortium name="DOE Joint Genome Institute"/>
            <person name="Ahrendt S."/>
            <person name="Looney B.P."/>
            <person name="Miyauchi S."/>
            <person name="Morin E."/>
            <person name="Drula E."/>
            <person name="Courty P.E."/>
            <person name="Chicoki N."/>
            <person name="Fauchery L."/>
            <person name="Kohler A."/>
            <person name="Kuo A."/>
            <person name="Labutti K."/>
            <person name="Pangilinan J."/>
            <person name="Lipzen A."/>
            <person name="Riley R."/>
            <person name="Andreopoulos W."/>
            <person name="He G."/>
            <person name="Johnson J."/>
            <person name="Barry K.W."/>
            <person name="Grigoriev I.V."/>
            <person name="Nagy L."/>
            <person name="Hibbett D."/>
            <person name="Henrissat B."/>
            <person name="Matheny P.B."/>
            <person name="Labbe J."/>
            <person name="Martin F."/>
        </authorList>
    </citation>
    <scope>NUCLEOTIDE SEQUENCE</scope>
    <source>
        <strain evidence="1">HHB10654</strain>
    </source>
</reference>
<comment type="caution">
    <text evidence="1">The sequence shown here is derived from an EMBL/GenBank/DDBJ whole genome shotgun (WGS) entry which is preliminary data.</text>
</comment>
<protein>
    <submittedName>
        <fullName evidence="1">Uncharacterized protein</fullName>
    </submittedName>
</protein>
<proteinExistence type="predicted"/>
<feature type="non-terminal residue" evidence="1">
    <location>
        <position position="128"/>
    </location>
</feature>
<sequence length="128" mass="14900">DKLQLPYKSSKELNEIIDKQLPSRPAFRRQLIAVHGEAFEFYYRDPLECIQALFGDPAFAPHLVFVPQRHYEDEDQTIRVYNDMWTGNWWWRTQVGSPSKAGGTIIPVIISSDKTQLTLFRNKSAYPV</sequence>
<feature type="non-terminal residue" evidence="1">
    <location>
        <position position="1"/>
    </location>
</feature>
<evidence type="ECO:0000313" key="1">
    <source>
        <dbReference type="EMBL" id="KAI0055144.1"/>
    </source>
</evidence>
<keyword evidence="2" id="KW-1185">Reference proteome</keyword>
<dbReference type="Proteomes" id="UP000814140">
    <property type="component" value="Unassembled WGS sequence"/>
</dbReference>
<organism evidence="1 2">
    <name type="scientific">Artomyces pyxidatus</name>
    <dbReference type="NCBI Taxonomy" id="48021"/>
    <lineage>
        <taxon>Eukaryota</taxon>
        <taxon>Fungi</taxon>
        <taxon>Dikarya</taxon>
        <taxon>Basidiomycota</taxon>
        <taxon>Agaricomycotina</taxon>
        <taxon>Agaricomycetes</taxon>
        <taxon>Russulales</taxon>
        <taxon>Auriscalpiaceae</taxon>
        <taxon>Artomyces</taxon>
    </lineage>
</organism>
<dbReference type="EMBL" id="MU277308">
    <property type="protein sequence ID" value="KAI0055144.1"/>
    <property type="molecule type" value="Genomic_DNA"/>
</dbReference>
<name>A0ACB8SF62_9AGAM</name>
<gene>
    <name evidence="1" type="ORF">BV25DRAFT_1774802</name>
</gene>
<accession>A0ACB8SF62</accession>